<keyword evidence="4 5" id="KW-0418">Kinase</keyword>
<feature type="binding site" evidence="5">
    <location>
        <position position="129"/>
    </location>
    <ligand>
        <name>Zn(2+)</name>
        <dbReference type="ChEBI" id="CHEBI:29105"/>
        <note>structural</note>
    </ligand>
</feature>
<dbReference type="Gene3D" id="3.40.50.300">
    <property type="entry name" value="P-loop containing nucleotide triphosphate hydrolases"/>
    <property type="match status" value="1"/>
</dbReference>
<dbReference type="GO" id="GO:0005524">
    <property type="term" value="F:ATP binding"/>
    <property type="evidence" value="ECO:0007669"/>
    <property type="project" value="UniProtKB-UniRule"/>
</dbReference>
<reference evidence="9 10" key="1">
    <citation type="journal article" date="2015" name="Nature">
        <title>rRNA introns, odd ribosomes, and small enigmatic genomes across a large radiation of phyla.</title>
        <authorList>
            <person name="Brown C.T."/>
            <person name="Hug L.A."/>
            <person name="Thomas B.C."/>
            <person name="Sharon I."/>
            <person name="Castelle C.J."/>
            <person name="Singh A."/>
            <person name="Wilkins M.J."/>
            <person name="Williams K.H."/>
            <person name="Banfield J.F."/>
        </authorList>
    </citation>
    <scope>NUCLEOTIDE SEQUENCE [LARGE SCALE GENOMIC DNA]</scope>
</reference>
<feature type="binding site" evidence="5">
    <location>
        <position position="36"/>
    </location>
    <ligand>
        <name>AMP</name>
        <dbReference type="ChEBI" id="CHEBI:456215"/>
    </ligand>
</feature>
<evidence type="ECO:0000256" key="1">
    <source>
        <dbReference type="ARBA" id="ARBA00022679"/>
    </source>
</evidence>
<sequence>MNIVILGSQGSGKGTQAKLLAEKYGLTQIETGKLLRDIAETDHPWGKRIKSMMLKGVLVSDKILMAVLKQTLAKPAGNGRIFDGTPRNLPQYELIKNILKSRGEKLDRVIMLKVSEAEAVKRISARRICKNCGRIYNLITDPPPGDLKCECKGELVQREDDYPDVIKKRLKAFNKSTLEVAKRALREGILLEIDGERPVEEIFREIVSWIN</sequence>
<evidence type="ECO:0000256" key="7">
    <source>
        <dbReference type="RuleBase" id="RU003331"/>
    </source>
</evidence>
<dbReference type="GO" id="GO:0005737">
    <property type="term" value="C:cytoplasm"/>
    <property type="evidence" value="ECO:0007669"/>
    <property type="project" value="UniProtKB-SubCell"/>
</dbReference>
<keyword evidence="3 5" id="KW-0547">Nucleotide-binding</keyword>
<dbReference type="GO" id="GO:0044209">
    <property type="term" value="P:AMP salvage"/>
    <property type="evidence" value="ECO:0007669"/>
    <property type="project" value="UniProtKB-UniRule"/>
</dbReference>
<dbReference type="InterPro" id="IPR027417">
    <property type="entry name" value="P-loop_NTPase"/>
</dbReference>
<comment type="caution">
    <text evidence="5">Lacks conserved residue(s) required for the propagation of feature annotation.</text>
</comment>
<dbReference type="NCBIfam" id="TIGR01351">
    <property type="entry name" value="adk"/>
    <property type="match status" value="1"/>
</dbReference>
<dbReference type="PATRIC" id="fig|1618357.3.peg.161"/>
<comment type="similarity">
    <text evidence="5 6">Belongs to the adenylate kinase family.</text>
</comment>
<dbReference type="EMBL" id="LCNM01000002">
    <property type="protein sequence ID" value="KKU56895.1"/>
    <property type="molecule type" value="Genomic_DNA"/>
</dbReference>
<comment type="catalytic activity">
    <reaction evidence="5 7">
        <text>AMP + ATP = 2 ADP</text>
        <dbReference type="Rhea" id="RHEA:12973"/>
        <dbReference type="ChEBI" id="CHEBI:30616"/>
        <dbReference type="ChEBI" id="CHEBI:456215"/>
        <dbReference type="ChEBI" id="CHEBI:456216"/>
        <dbReference type="EC" id="2.7.4.3"/>
    </reaction>
</comment>
<dbReference type="EC" id="2.7.4.3" evidence="5 7"/>
<name>A0A0G1UGR1_9BACT</name>
<keyword evidence="2 5" id="KW-0545">Nucleotide biosynthesis</keyword>
<feature type="binding site" evidence="5">
    <location>
        <position position="149"/>
    </location>
    <ligand>
        <name>Zn(2+)</name>
        <dbReference type="ChEBI" id="CHEBI:29105"/>
        <note>structural</note>
    </ligand>
</feature>
<keyword evidence="5" id="KW-0479">Metal-binding</keyword>
<keyword evidence="5 7" id="KW-0067">ATP-binding</keyword>
<evidence type="ECO:0000313" key="9">
    <source>
        <dbReference type="EMBL" id="KKU56895.1"/>
    </source>
</evidence>
<evidence type="ECO:0000256" key="3">
    <source>
        <dbReference type="ARBA" id="ARBA00022741"/>
    </source>
</evidence>
<feature type="binding site" evidence="5">
    <location>
        <position position="132"/>
    </location>
    <ligand>
        <name>Zn(2+)</name>
        <dbReference type="ChEBI" id="CHEBI:29105"/>
        <note>structural</note>
    </ligand>
</feature>
<comment type="subcellular location">
    <subcellularLocation>
        <location evidence="5 7">Cytoplasm</location>
    </subcellularLocation>
</comment>
<dbReference type="GO" id="GO:0004017">
    <property type="term" value="F:AMP kinase activity"/>
    <property type="evidence" value="ECO:0007669"/>
    <property type="project" value="UniProtKB-UniRule"/>
</dbReference>
<protein>
    <recommendedName>
        <fullName evidence="5 7">Adenylate kinase</fullName>
        <shortName evidence="5">AK</shortName>
        <ecNumber evidence="5 7">2.7.4.3</ecNumber>
    </recommendedName>
    <alternativeName>
        <fullName evidence="5">ATP-AMP transphosphorylase</fullName>
    </alternativeName>
    <alternativeName>
        <fullName evidence="5">ATP:AMP phosphotransferase</fullName>
    </alternativeName>
    <alternativeName>
        <fullName evidence="5">Adenylate monophosphate kinase</fullName>
    </alternativeName>
</protein>
<comment type="function">
    <text evidence="5">Catalyzes the reversible transfer of the terminal phosphate group between ATP and AMP. Plays an important role in cellular energy homeostasis and in adenine nucleotide metabolism.</text>
</comment>
<evidence type="ECO:0000256" key="4">
    <source>
        <dbReference type="ARBA" id="ARBA00022777"/>
    </source>
</evidence>
<proteinExistence type="inferred from homology"/>
<dbReference type="SUPFAM" id="SSF57774">
    <property type="entry name" value="Microbial and mitochondrial ADK, insert 'zinc finger' domain"/>
    <property type="match status" value="1"/>
</dbReference>
<dbReference type="Pfam" id="PF00406">
    <property type="entry name" value="ADK"/>
    <property type="match status" value="1"/>
</dbReference>
<feature type="binding site" evidence="5">
    <location>
        <position position="169"/>
    </location>
    <ligand>
        <name>AMP</name>
        <dbReference type="ChEBI" id="CHEBI:456215"/>
    </ligand>
</feature>
<dbReference type="Pfam" id="PF05191">
    <property type="entry name" value="ADK_lid"/>
    <property type="match status" value="1"/>
</dbReference>
<evidence type="ECO:0000256" key="2">
    <source>
        <dbReference type="ARBA" id="ARBA00022727"/>
    </source>
</evidence>
<dbReference type="UniPathway" id="UPA00588">
    <property type="reaction ID" value="UER00649"/>
</dbReference>
<dbReference type="CDD" id="cd01428">
    <property type="entry name" value="ADK"/>
    <property type="match status" value="1"/>
</dbReference>
<feature type="region of interest" description="NMP" evidence="5">
    <location>
        <begin position="30"/>
        <end position="59"/>
    </location>
</feature>
<dbReference type="InterPro" id="IPR007862">
    <property type="entry name" value="Adenylate_kinase_lid-dom"/>
</dbReference>
<keyword evidence="5" id="KW-0862">Zinc</keyword>
<comment type="pathway">
    <text evidence="5">Purine metabolism; AMP biosynthesis via salvage pathway; AMP from ADP: step 1/1.</text>
</comment>
<dbReference type="AlphaFoldDB" id="A0A0G1UGR1"/>
<gene>
    <name evidence="5" type="primary">adk</name>
    <name evidence="9" type="ORF">UX78_C0002G0075</name>
</gene>
<feature type="domain" description="Adenylate kinase active site lid" evidence="8">
    <location>
        <begin position="126"/>
        <end position="160"/>
    </location>
</feature>
<comment type="subunit">
    <text evidence="5 7">Monomer.</text>
</comment>
<feature type="binding site" evidence="5">
    <location>
        <position position="158"/>
    </location>
    <ligand>
        <name>AMP</name>
        <dbReference type="ChEBI" id="CHEBI:456215"/>
    </ligand>
</feature>
<comment type="domain">
    <text evidence="5">Consists of three domains, a large central CORE domain and two small peripheral domains, NMPbind and LID, which undergo movements during catalysis. The LID domain closes over the site of phosphoryl transfer upon ATP binding. Assembling and dissambling the active center during each catalytic cycle provides an effective means to prevent ATP hydrolysis. Some bacteria have evolved a zinc-coordinating structure that stabilizes the LID domain.</text>
</comment>
<accession>A0A0G1UGR1</accession>
<feature type="binding site" evidence="5">
    <location>
        <position position="91"/>
    </location>
    <ligand>
        <name>AMP</name>
        <dbReference type="ChEBI" id="CHEBI:456215"/>
    </ligand>
</feature>
<dbReference type="InterPro" id="IPR000850">
    <property type="entry name" value="Adenylat/UMP-CMP_kin"/>
</dbReference>
<evidence type="ECO:0000256" key="5">
    <source>
        <dbReference type="HAMAP-Rule" id="MF_00235"/>
    </source>
</evidence>
<feature type="binding site" evidence="5">
    <location>
        <begin position="10"/>
        <end position="15"/>
    </location>
    <ligand>
        <name>ATP</name>
        <dbReference type="ChEBI" id="CHEBI:30616"/>
    </ligand>
</feature>
<dbReference type="GO" id="GO:0008270">
    <property type="term" value="F:zinc ion binding"/>
    <property type="evidence" value="ECO:0007669"/>
    <property type="project" value="UniProtKB-UniRule"/>
</dbReference>
<keyword evidence="1 5" id="KW-0808">Transferase</keyword>
<keyword evidence="5" id="KW-0963">Cytoplasm</keyword>
<feature type="binding site" evidence="5">
    <location>
        <begin position="57"/>
        <end position="59"/>
    </location>
    <ligand>
        <name>AMP</name>
        <dbReference type="ChEBI" id="CHEBI:456215"/>
    </ligand>
</feature>
<evidence type="ECO:0000259" key="8">
    <source>
        <dbReference type="Pfam" id="PF05191"/>
    </source>
</evidence>
<dbReference type="Proteomes" id="UP000034607">
    <property type="component" value="Unassembled WGS sequence"/>
</dbReference>
<dbReference type="PRINTS" id="PR00094">
    <property type="entry name" value="ADENYLTKNASE"/>
</dbReference>
<organism evidence="9 10">
    <name type="scientific">Candidatus Amesbacteria bacterium GW2011_GWA2_47_11</name>
    <dbReference type="NCBI Taxonomy" id="1618357"/>
    <lineage>
        <taxon>Bacteria</taxon>
        <taxon>Candidatus Amesiibacteriota</taxon>
    </lineage>
</organism>
<feature type="binding site" evidence="5">
    <location>
        <begin position="135"/>
        <end position="136"/>
    </location>
    <ligand>
        <name>ATP</name>
        <dbReference type="ChEBI" id="CHEBI:30616"/>
    </ligand>
</feature>
<dbReference type="InterPro" id="IPR006259">
    <property type="entry name" value="Adenyl_kin_sub"/>
</dbReference>
<comment type="caution">
    <text evidence="9">The sequence shown here is derived from an EMBL/GenBank/DDBJ whole genome shotgun (WGS) entry which is preliminary data.</text>
</comment>
<evidence type="ECO:0000313" key="10">
    <source>
        <dbReference type="Proteomes" id="UP000034607"/>
    </source>
</evidence>
<dbReference type="InterPro" id="IPR036193">
    <property type="entry name" value="ADK_active_lid_dom_sf"/>
</dbReference>
<feature type="binding site" evidence="5">
    <location>
        <position position="126"/>
    </location>
    <ligand>
        <name>ATP</name>
        <dbReference type="ChEBI" id="CHEBI:30616"/>
    </ligand>
</feature>
<feature type="binding site" evidence="5">
    <location>
        <position position="31"/>
    </location>
    <ligand>
        <name>AMP</name>
        <dbReference type="ChEBI" id="CHEBI:456215"/>
    </ligand>
</feature>
<feature type="binding site" evidence="5">
    <location>
        <position position="197"/>
    </location>
    <ligand>
        <name>ATP</name>
        <dbReference type="ChEBI" id="CHEBI:30616"/>
    </ligand>
</feature>
<evidence type="ECO:0000256" key="6">
    <source>
        <dbReference type="RuleBase" id="RU003330"/>
    </source>
</evidence>
<dbReference type="HAMAP" id="MF_00235">
    <property type="entry name" value="Adenylate_kinase_Adk"/>
    <property type="match status" value="1"/>
</dbReference>
<dbReference type="PANTHER" id="PTHR23359">
    <property type="entry name" value="NUCLEOTIDE KINASE"/>
    <property type="match status" value="1"/>
</dbReference>
<dbReference type="SUPFAM" id="SSF52540">
    <property type="entry name" value="P-loop containing nucleoside triphosphate hydrolases"/>
    <property type="match status" value="1"/>
</dbReference>